<evidence type="ECO:0000256" key="1">
    <source>
        <dbReference type="ARBA" id="ARBA00001974"/>
    </source>
</evidence>
<dbReference type="InterPro" id="IPR022460">
    <property type="entry name" value="Flavoprotein_PP4765"/>
</dbReference>
<sequence length="405" mass="41874">MDAEVAVIGAGPAGLMAAQRLAERGHAVALYEAQPTPGRKLLRAGKGGLNLTHGEPAERFLTRYGARAGRLAPLLAAFGPAELRAWAADLGIETFVGSSGRVFPRVMKAAPLLRAWLGRLADLGVTLHPRHRWLGWTEDGALSFTTPDGPRTVRPAATVLALGGASWPRLGSDGAWVGPLTAAGLAIAPLRPANCGFDCDWSPAFAARAAGSRLAPVTFSFAGQSRRGELTLTASGIEGGLVYAFAAALRDALEQTGAAAPTLDLLPDWPAARVAAALARPRGARSFSTFLRKVLPPLAAPAVGLLRECLPAEALADPAALASGIKGLPLPLRRPRPLAEAISTAGGVDFAEMDDGLMVRTRPGLFLAGEMLDWEAPTGGYLLTACFATGAAAGSAAADWVERPA</sequence>
<dbReference type="SUPFAM" id="SSF51905">
    <property type="entry name" value="FAD/NAD(P)-binding domain"/>
    <property type="match status" value="1"/>
</dbReference>
<proteinExistence type="predicted"/>
<dbReference type="Pfam" id="PF03486">
    <property type="entry name" value="HI0933_like"/>
    <property type="match status" value="1"/>
</dbReference>
<organism evidence="6 7">
    <name type="scientific">Phaeospirillum tilakii</name>
    <dbReference type="NCBI Taxonomy" id="741673"/>
    <lineage>
        <taxon>Bacteria</taxon>
        <taxon>Pseudomonadati</taxon>
        <taxon>Pseudomonadota</taxon>
        <taxon>Alphaproteobacteria</taxon>
        <taxon>Rhodospirillales</taxon>
        <taxon>Rhodospirillaceae</taxon>
        <taxon>Phaeospirillum</taxon>
    </lineage>
</organism>
<dbReference type="RefSeq" id="WP_377315284.1">
    <property type="nucleotide sequence ID" value="NZ_JBHUIY010000010.1"/>
</dbReference>
<evidence type="ECO:0000256" key="3">
    <source>
        <dbReference type="ARBA" id="ARBA00022827"/>
    </source>
</evidence>
<name>A0ABW5C9I3_9PROT</name>
<dbReference type="PANTHER" id="PTHR42887">
    <property type="entry name" value="OS12G0638800 PROTEIN"/>
    <property type="match status" value="1"/>
</dbReference>
<dbReference type="Gene3D" id="3.50.50.60">
    <property type="entry name" value="FAD/NAD(P)-binding domain"/>
    <property type="match status" value="1"/>
</dbReference>
<dbReference type="PRINTS" id="PR00420">
    <property type="entry name" value="RNGMNOXGNASE"/>
</dbReference>
<gene>
    <name evidence="6" type="ORF">ACFSNB_06795</name>
</gene>
<dbReference type="Proteomes" id="UP001597296">
    <property type="component" value="Unassembled WGS sequence"/>
</dbReference>
<dbReference type="InterPro" id="IPR036188">
    <property type="entry name" value="FAD/NAD-bd_sf"/>
</dbReference>
<dbReference type="InterPro" id="IPR023166">
    <property type="entry name" value="BaiN-like_dom_sf"/>
</dbReference>
<evidence type="ECO:0000259" key="4">
    <source>
        <dbReference type="Pfam" id="PF03486"/>
    </source>
</evidence>
<feature type="domain" description="RsdA/BaiN/AoA(So)-like insert" evidence="5">
    <location>
        <begin position="191"/>
        <end position="343"/>
    </location>
</feature>
<evidence type="ECO:0000259" key="5">
    <source>
        <dbReference type="Pfam" id="PF22780"/>
    </source>
</evidence>
<comment type="cofactor">
    <cofactor evidence="1">
        <name>FAD</name>
        <dbReference type="ChEBI" id="CHEBI:57692"/>
    </cofactor>
</comment>
<evidence type="ECO:0000313" key="7">
    <source>
        <dbReference type="Proteomes" id="UP001597296"/>
    </source>
</evidence>
<dbReference type="SUPFAM" id="SSF160996">
    <property type="entry name" value="HI0933 insert domain-like"/>
    <property type="match status" value="1"/>
</dbReference>
<evidence type="ECO:0000313" key="6">
    <source>
        <dbReference type="EMBL" id="MFD2233508.1"/>
    </source>
</evidence>
<dbReference type="Pfam" id="PF22780">
    <property type="entry name" value="HI0933_like_1st"/>
    <property type="match status" value="1"/>
</dbReference>
<protein>
    <submittedName>
        <fullName evidence="6">NAD(P)/FAD-dependent oxidoreductase</fullName>
    </submittedName>
</protein>
<dbReference type="InterPro" id="IPR055178">
    <property type="entry name" value="RsdA/BaiN/AoA(So)-like_dom"/>
</dbReference>
<dbReference type="PANTHER" id="PTHR42887:SF1">
    <property type="entry name" value="BLR3961 PROTEIN"/>
    <property type="match status" value="1"/>
</dbReference>
<dbReference type="NCBIfam" id="TIGR00275">
    <property type="entry name" value="aminoacetone oxidase family FAD-binding enzyme"/>
    <property type="match status" value="1"/>
</dbReference>
<comment type="caution">
    <text evidence="6">The sequence shown here is derived from an EMBL/GenBank/DDBJ whole genome shotgun (WGS) entry which is preliminary data.</text>
</comment>
<dbReference type="InterPro" id="IPR057661">
    <property type="entry name" value="RsdA/BaiN/AoA(So)_Rossmann"/>
</dbReference>
<dbReference type="EMBL" id="JBHUIY010000010">
    <property type="protein sequence ID" value="MFD2233508.1"/>
    <property type="molecule type" value="Genomic_DNA"/>
</dbReference>
<reference evidence="7" key="1">
    <citation type="journal article" date="2019" name="Int. J. Syst. Evol. Microbiol.">
        <title>The Global Catalogue of Microorganisms (GCM) 10K type strain sequencing project: providing services to taxonomists for standard genome sequencing and annotation.</title>
        <authorList>
            <consortium name="The Broad Institute Genomics Platform"/>
            <consortium name="The Broad Institute Genome Sequencing Center for Infectious Disease"/>
            <person name="Wu L."/>
            <person name="Ma J."/>
        </authorList>
    </citation>
    <scope>NUCLEOTIDE SEQUENCE [LARGE SCALE GENOMIC DNA]</scope>
    <source>
        <strain evidence="7">KCTC 15012</strain>
    </source>
</reference>
<dbReference type="Gene3D" id="2.40.30.10">
    <property type="entry name" value="Translation factors"/>
    <property type="match status" value="1"/>
</dbReference>
<feature type="domain" description="RsdA/BaiN/AoA(So)-like Rossmann fold-like" evidence="4">
    <location>
        <begin position="4"/>
        <end position="395"/>
    </location>
</feature>
<dbReference type="Gene3D" id="1.10.8.260">
    <property type="entry name" value="HI0933 insert domain-like"/>
    <property type="match status" value="1"/>
</dbReference>
<dbReference type="InterPro" id="IPR004792">
    <property type="entry name" value="BaiN-like"/>
</dbReference>
<dbReference type="NCBIfam" id="TIGR03862">
    <property type="entry name" value="flavo_PP4765"/>
    <property type="match status" value="1"/>
</dbReference>
<accession>A0ABW5C9I3</accession>
<keyword evidence="3" id="KW-0274">FAD</keyword>
<keyword evidence="7" id="KW-1185">Reference proteome</keyword>
<keyword evidence="2" id="KW-0285">Flavoprotein</keyword>
<evidence type="ECO:0000256" key="2">
    <source>
        <dbReference type="ARBA" id="ARBA00022630"/>
    </source>
</evidence>